<evidence type="ECO:0000256" key="7">
    <source>
        <dbReference type="ARBA" id="ARBA00022801"/>
    </source>
</evidence>
<dbReference type="CDD" id="cd18794">
    <property type="entry name" value="SF2_C_RecQ"/>
    <property type="match status" value="1"/>
</dbReference>
<evidence type="ECO:0000256" key="9">
    <source>
        <dbReference type="ARBA" id="ARBA00022833"/>
    </source>
</evidence>
<dbReference type="InterPro" id="IPR044876">
    <property type="entry name" value="HRDC_dom_sf"/>
</dbReference>
<dbReference type="SUPFAM" id="SSF46785">
    <property type="entry name" value="Winged helix' DNA-binding domain"/>
    <property type="match status" value="1"/>
</dbReference>
<sequence>MTSTSTVPESLAVLQEVFGYDAFRGEQAEIIDHVAGGGDAVVLMPTGGGKSLCYQIPAILREGTGVVVSPLIALMADQVAALDAVGIRAAFLNSTLEPYEAQEVERQLLAGEIDLLYMAPERLILPRTVELLQRSQIALFAIDEAHCVAQWGHDFRPDYLGLSVLADAFPDVPRIALTATATRETHRELTERLRMADARHFVSNFDRPNIQYRIEPKDRAKDQLLRLIQSEHPGEAGIVYCLSRKSVESTAAWLSDRGVPALPYHAGLDAAVRHDTQVRFLREEGIVVVATIAFGMGIDKPDVRFVAHLDLPKSIEGYYQETGRAGRDGMPATAWMAYGLGDVVNQRRMIDQGEGSDLHKRSARSHLDAMLALCETTSCRRVQLLRYFGQDSEACGNCDTCLNPPKVWDATVPAQKLLSTLIRLQRERGEQFGSGKVFDVLLGRTNERTEASRHQELSVWGIGQELSEREWRSVLRQLLARRIVEAVGDFGVLVPGPEAAPVLRGEATVELAVDRAPSSRGAGRGRSGGSGSRSRAADTLETADREVFEALREWRTSVAKEKQIPPYMVFSDATLVGIVEAAPESTAQLSGISGVGAKKLAEYGDTVLEVLGSSVS</sequence>
<comment type="caution">
    <text evidence="21">The sequence shown here is derived from an EMBL/GenBank/DDBJ whole genome shotgun (WGS) entry which is preliminary data.</text>
</comment>
<dbReference type="Pfam" id="PF09382">
    <property type="entry name" value="RQC"/>
    <property type="match status" value="1"/>
</dbReference>
<feature type="domain" description="HRDC" evidence="18">
    <location>
        <begin position="541"/>
        <end position="616"/>
    </location>
</feature>
<keyword evidence="9" id="KW-0862">Zinc</keyword>
<evidence type="ECO:0000256" key="10">
    <source>
        <dbReference type="ARBA" id="ARBA00022840"/>
    </source>
</evidence>
<keyword evidence="8 21" id="KW-0347">Helicase</keyword>
<dbReference type="SMART" id="SM00341">
    <property type="entry name" value="HRDC"/>
    <property type="match status" value="1"/>
</dbReference>
<dbReference type="Pfam" id="PF00570">
    <property type="entry name" value="HRDC"/>
    <property type="match status" value="1"/>
</dbReference>
<accession>A0A3L9LBT2</accession>
<dbReference type="SUPFAM" id="SSF52540">
    <property type="entry name" value="P-loop containing nucleoside triphosphate hydrolases"/>
    <property type="match status" value="2"/>
</dbReference>
<dbReference type="PANTHER" id="PTHR13710">
    <property type="entry name" value="DNA HELICASE RECQ FAMILY MEMBER"/>
    <property type="match status" value="1"/>
</dbReference>
<gene>
    <name evidence="21" type="primary">recQ</name>
    <name evidence="21" type="ORF">EAE32_01240</name>
</gene>
<dbReference type="FunFam" id="3.40.50.300:FF:000296">
    <property type="entry name" value="ATP-dependent DNA helicase RecQ"/>
    <property type="match status" value="1"/>
</dbReference>
<comment type="catalytic activity">
    <reaction evidence="15">
        <text>Couples ATP hydrolysis with the unwinding of duplex DNA by translocating in the 3'-5' direction.</text>
        <dbReference type="EC" id="5.6.2.4"/>
    </reaction>
</comment>
<evidence type="ECO:0000313" key="21">
    <source>
        <dbReference type="EMBL" id="RLY93902.1"/>
    </source>
</evidence>
<keyword evidence="11" id="KW-0238">DNA-binding</keyword>
<comment type="similarity">
    <text evidence="3">Belongs to the helicase family. RecQ subfamily.</text>
</comment>
<dbReference type="GO" id="GO:0003677">
    <property type="term" value="F:DNA binding"/>
    <property type="evidence" value="ECO:0007669"/>
    <property type="project" value="UniProtKB-KW"/>
</dbReference>
<dbReference type="GO" id="GO:0006310">
    <property type="term" value="P:DNA recombination"/>
    <property type="evidence" value="ECO:0007669"/>
    <property type="project" value="UniProtKB-UniRule"/>
</dbReference>
<feature type="compositionally biased region" description="Gly residues" evidence="17">
    <location>
        <begin position="522"/>
        <end position="531"/>
    </location>
</feature>
<dbReference type="Pfam" id="PF00271">
    <property type="entry name" value="Helicase_C"/>
    <property type="match status" value="1"/>
</dbReference>
<dbReference type="SMART" id="SM00490">
    <property type="entry name" value="HELICc"/>
    <property type="match status" value="1"/>
</dbReference>
<evidence type="ECO:0000313" key="22">
    <source>
        <dbReference type="Proteomes" id="UP000277871"/>
    </source>
</evidence>
<evidence type="ECO:0000256" key="5">
    <source>
        <dbReference type="ARBA" id="ARBA00022741"/>
    </source>
</evidence>
<keyword evidence="7 21" id="KW-0378">Hydrolase</keyword>
<dbReference type="GO" id="GO:0006281">
    <property type="term" value="P:DNA repair"/>
    <property type="evidence" value="ECO:0007669"/>
    <property type="project" value="UniProtKB-KW"/>
</dbReference>
<dbReference type="InterPro" id="IPR010997">
    <property type="entry name" value="HRDC-like_sf"/>
</dbReference>
<dbReference type="InterPro" id="IPR018982">
    <property type="entry name" value="RQC_domain"/>
</dbReference>
<dbReference type="InterPro" id="IPR006293">
    <property type="entry name" value="DNA_helicase_ATP-dep_RecQ_bac"/>
</dbReference>
<evidence type="ECO:0000256" key="11">
    <source>
        <dbReference type="ARBA" id="ARBA00023125"/>
    </source>
</evidence>
<evidence type="ECO:0000256" key="1">
    <source>
        <dbReference type="ARBA" id="ARBA00001946"/>
    </source>
</evidence>
<dbReference type="PROSITE" id="PS50967">
    <property type="entry name" value="HRDC"/>
    <property type="match status" value="1"/>
</dbReference>
<dbReference type="InterPro" id="IPR002121">
    <property type="entry name" value="HRDC_dom"/>
</dbReference>
<dbReference type="GO" id="GO:0030894">
    <property type="term" value="C:replisome"/>
    <property type="evidence" value="ECO:0007669"/>
    <property type="project" value="TreeGrafter"/>
</dbReference>
<evidence type="ECO:0000256" key="16">
    <source>
        <dbReference type="NCBIfam" id="TIGR01389"/>
    </source>
</evidence>
<dbReference type="Pfam" id="PF16124">
    <property type="entry name" value="RecQ_Zn_bind"/>
    <property type="match status" value="1"/>
</dbReference>
<dbReference type="EC" id="5.6.2.4" evidence="16"/>
<evidence type="ECO:0000259" key="20">
    <source>
        <dbReference type="PROSITE" id="PS51194"/>
    </source>
</evidence>
<dbReference type="GO" id="GO:0043590">
    <property type="term" value="C:bacterial nucleoid"/>
    <property type="evidence" value="ECO:0007669"/>
    <property type="project" value="TreeGrafter"/>
</dbReference>
<dbReference type="InterPro" id="IPR027417">
    <property type="entry name" value="P-loop_NTPase"/>
</dbReference>
<dbReference type="PROSITE" id="PS51192">
    <property type="entry name" value="HELICASE_ATP_BIND_1"/>
    <property type="match status" value="1"/>
</dbReference>
<keyword evidence="4" id="KW-0479">Metal-binding</keyword>
<dbReference type="InterPro" id="IPR036390">
    <property type="entry name" value="WH_DNA-bd_sf"/>
</dbReference>
<keyword evidence="22" id="KW-1185">Reference proteome</keyword>
<dbReference type="Pfam" id="PF00270">
    <property type="entry name" value="DEAD"/>
    <property type="match status" value="1"/>
</dbReference>
<evidence type="ECO:0000256" key="12">
    <source>
        <dbReference type="ARBA" id="ARBA00023172"/>
    </source>
</evidence>
<dbReference type="InterPro" id="IPR036388">
    <property type="entry name" value="WH-like_DNA-bd_sf"/>
</dbReference>
<keyword evidence="14" id="KW-0413">Isomerase</keyword>
<keyword evidence="6" id="KW-0227">DNA damage</keyword>
<comment type="cofactor">
    <cofactor evidence="2">
        <name>Zn(2+)</name>
        <dbReference type="ChEBI" id="CHEBI:29105"/>
    </cofactor>
</comment>
<feature type="domain" description="Helicase ATP-binding" evidence="19">
    <location>
        <begin position="31"/>
        <end position="199"/>
    </location>
</feature>
<evidence type="ECO:0000259" key="19">
    <source>
        <dbReference type="PROSITE" id="PS51192"/>
    </source>
</evidence>
<dbReference type="GO" id="GO:0016787">
    <property type="term" value="F:hydrolase activity"/>
    <property type="evidence" value="ECO:0007669"/>
    <property type="project" value="UniProtKB-KW"/>
</dbReference>
<dbReference type="AlphaFoldDB" id="A0A3L9LBT2"/>
<dbReference type="SMART" id="SM00487">
    <property type="entry name" value="DEXDc"/>
    <property type="match status" value="1"/>
</dbReference>
<dbReference type="GO" id="GO:0043138">
    <property type="term" value="F:3'-5' DNA helicase activity"/>
    <property type="evidence" value="ECO:0007669"/>
    <property type="project" value="UniProtKB-EC"/>
</dbReference>
<protein>
    <recommendedName>
        <fullName evidence="16">DNA helicase RecQ</fullName>
        <ecNumber evidence="16">5.6.2.4</ecNumber>
    </recommendedName>
</protein>
<dbReference type="GO" id="GO:0046872">
    <property type="term" value="F:metal ion binding"/>
    <property type="evidence" value="ECO:0007669"/>
    <property type="project" value="UniProtKB-KW"/>
</dbReference>
<comment type="cofactor">
    <cofactor evidence="1">
        <name>Mg(2+)</name>
        <dbReference type="ChEBI" id="CHEBI:18420"/>
    </cofactor>
</comment>
<dbReference type="Gene3D" id="1.10.10.10">
    <property type="entry name" value="Winged helix-like DNA-binding domain superfamily/Winged helix DNA-binding domain"/>
    <property type="match status" value="1"/>
</dbReference>
<dbReference type="GO" id="GO:0009432">
    <property type="term" value="P:SOS response"/>
    <property type="evidence" value="ECO:0007669"/>
    <property type="project" value="UniProtKB-UniRule"/>
</dbReference>
<dbReference type="CDD" id="cd17920">
    <property type="entry name" value="DEXHc_RecQ"/>
    <property type="match status" value="1"/>
</dbReference>
<evidence type="ECO:0000256" key="4">
    <source>
        <dbReference type="ARBA" id="ARBA00022723"/>
    </source>
</evidence>
<feature type="domain" description="Helicase C-terminal" evidence="20">
    <location>
        <begin position="220"/>
        <end position="371"/>
    </location>
</feature>
<dbReference type="InterPro" id="IPR014001">
    <property type="entry name" value="Helicase_ATP-bd"/>
</dbReference>
<feature type="region of interest" description="Disordered" evidence="17">
    <location>
        <begin position="514"/>
        <end position="540"/>
    </location>
</feature>
<evidence type="ECO:0000256" key="2">
    <source>
        <dbReference type="ARBA" id="ARBA00001947"/>
    </source>
</evidence>
<dbReference type="SUPFAM" id="SSF47819">
    <property type="entry name" value="HRDC-like"/>
    <property type="match status" value="1"/>
</dbReference>
<dbReference type="GO" id="GO:0005524">
    <property type="term" value="F:ATP binding"/>
    <property type="evidence" value="ECO:0007669"/>
    <property type="project" value="UniProtKB-KW"/>
</dbReference>
<dbReference type="NCBIfam" id="TIGR01389">
    <property type="entry name" value="recQ"/>
    <property type="match status" value="1"/>
</dbReference>
<evidence type="ECO:0000256" key="3">
    <source>
        <dbReference type="ARBA" id="ARBA00005446"/>
    </source>
</evidence>
<evidence type="ECO:0000256" key="13">
    <source>
        <dbReference type="ARBA" id="ARBA00023204"/>
    </source>
</evidence>
<dbReference type="Gene3D" id="3.40.50.300">
    <property type="entry name" value="P-loop containing nucleotide triphosphate hydrolases"/>
    <property type="match status" value="2"/>
</dbReference>
<dbReference type="Proteomes" id="UP000277871">
    <property type="component" value="Unassembled WGS sequence"/>
</dbReference>
<keyword evidence="5" id="KW-0547">Nucleotide-binding</keyword>
<dbReference type="Gene3D" id="1.10.150.80">
    <property type="entry name" value="HRDC domain"/>
    <property type="match status" value="1"/>
</dbReference>
<evidence type="ECO:0000256" key="8">
    <source>
        <dbReference type="ARBA" id="ARBA00022806"/>
    </source>
</evidence>
<evidence type="ECO:0000256" key="15">
    <source>
        <dbReference type="ARBA" id="ARBA00034617"/>
    </source>
</evidence>
<proteinExistence type="inferred from homology"/>
<keyword evidence="12" id="KW-0233">DNA recombination</keyword>
<dbReference type="GO" id="GO:0009378">
    <property type="term" value="F:four-way junction helicase activity"/>
    <property type="evidence" value="ECO:0007669"/>
    <property type="project" value="TreeGrafter"/>
</dbReference>
<dbReference type="InterPro" id="IPR032284">
    <property type="entry name" value="RecQ_Zn-bd"/>
</dbReference>
<dbReference type="NCBIfam" id="TIGR00614">
    <property type="entry name" value="recQ_fam"/>
    <property type="match status" value="1"/>
</dbReference>
<evidence type="ECO:0000256" key="17">
    <source>
        <dbReference type="SAM" id="MobiDB-lite"/>
    </source>
</evidence>
<dbReference type="GO" id="GO:0005737">
    <property type="term" value="C:cytoplasm"/>
    <property type="evidence" value="ECO:0007669"/>
    <property type="project" value="TreeGrafter"/>
</dbReference>
<dbReference type="InterPro" id="IPR011545">
    <property type="entry name" value="DEAD/DEAH_box_helicase_dom"/>
</dbReference>
<evidence type="ECO:0000259" key="18">
    <source>
        <dbReference type="PROSITE" id="PS50967"/>
    </source>
</evidence>
<dbReference type="SMART" id="SM00956">
    <property type="entry name" value="RQC"/>
    <property type="match status" value="1"/>
</dbReference>
<dbReference type="InterPro" id="IPR001650">
    <property type="entry name" value="Helicase_C-like"/>
</dbReference>
<dbReference type="EMBL" id="RDEX01000001">
    <property type="protein sequence ID" value="RLY93902.1"/>
    <property type="molecule type" value="Genomic_DNA"/>
</dbReference>
<reference evidence="21 22" key="1">
    <citation type="submission" date="2018-10" db="EMBL/GenBank/DDBJ databases">
        <title>Kocuria tytonicola, new bacteria from the preen glands of American barn owls (Tyto furcata).</title>
        <authorList>
            <person name="Braun M.S."/>
            <person name="Wang E."/>
            <person name="Zimmermann S."/>
            <person name="Boutin S."/>
            <person name="Wagner H."/>
            <person name="Wink M."/>
        </authorList>
    </citation>
    <scope>NUCLEOTIDE SEQUENCE [LARGE SCALE GENOMIC DNA]</scope>
    <source>
        <strain evidence="21 22">473</strain>
    </source>
</reference>
<dbReference type="RefSeq" id="WP_121863925.1">
    <property type="nucleotide sequence ID" value="NZ_RDEX01000001.1"/>
</dbReference>
<name>A0A3L9LBT2_9MICC</name>
<evidence type="ECO:0000256" key="6">
    <source>
        <dbReference type="ARBA" id="ARBA00022763"/>
    </source>
</evidence>
<dbReference type="PANTHER" id="PTHR13710:SF105">
    <property type="entry name" value="ATP-DEPENDENT DNA HELICASE Q1"/>
    <property type="match status" value="1"/>
</dbReference>
<keyword evidence="13" id="KW-0234">DNA repair</keyword>
<dbReference type="PROSITE" id="PS51194">
    <property type="entry name" value="HELICASE_CTER"/>
    <property type="match status" value="1"/>
</dbReference>
<dbReference type="FunFam" id="3.40.50.300:FF:000156">
    <property type="entry name" value="ATP-dependent DNA helicase recQ"/>
    <property type="match status" value="1"/>
</dbReference>
<dbReference type="InterPro" id="IPR004589">
    <property type="entry name" value="DNA_helicase_ATP-dep_RecQ"/>
</dbReference>
<dbReference type="GO" id="GO:0006260">
    <property type="term" value="P:DNA replication"/>
    <property type="evidence" value="ECO:0007669"/>
    <property type="project" value="InterPro"/>
</dbReference>
<keyword evidence="10" id="KW-0067">ATP-binding</keyword>
<organism evidence="21 22">
    <name type="scientific">Kocuria tytonicola</name>
    <dbReference type="NCBI Taxonomy" id="2055946"/>
    <lineage>
        <taxon>Bacteria</taxon>
        <taxon>Bacillati</taxon>
        <taxon>Actinomycetota</taxon>
        <taxon>Actinomycetes</taxon>
        <taxon>Micrococcales</taxon>
        <taxon>Micrococcaceae</taxon>
        <taxon>Kocuria</taxon>
    </lineage>
</organism>
<evidence type="ECO:0000256" key="14">
    <source>
        <dbReference type="ARBA" id="ARBA00023235"/>
    </source>
</evidence>